<keyword evidence="2" id="KW-1185">Reference proteome</keyword>
<gene>
    <name evidence="1" type="ORF">GH808_06700</name>
</gene>
<dbReference type="Proteomes" id="UP000603234">
    <property type="component" value="Unassembled WGS sequence"/>
</dbReference>
<protein>
    <submittedName>
        <fullName evidence="1">Uncharacterized protein</fullName>
    </submittedName>
</protein>
<name>A0ABR6WU24_9FIRM</name>
<proteinExistence type="predicted"/>
<dbReference type="EMBL" id="WJBC01000007">
    <property type="protein sequence ID" value="MBC3804124.1"/>
    <property type="molecule type" value="Genomic_DNA"/>
</dbReference>
<reference evidence="1 2" key="1">
    <citation type="journal article" date="2020" name="mSystems">
        <title>Defining Genomic and Predicted Metabolic Features of the Acetobacterium Genus.</title>
        <authorList>
            <person name="Ross D.E."/>
            <person name="Marshall C.W."/>
            <person name="Gulliver D."/>
            <person name="May H.D."/>
            <person name="Norman R.S."/>
        </authorList>
    </citation>
    <scope>NUCLEOTIDE SEQUENCE [LARGE SCALE GENOMIC DNA]</scope>
    <source>
        <strain evidence="1 2">DSM 8238</strain>
    </source>
</reference>
<dbReference type="RefSeq" id="WP_186842009.1">
    <property type="nucleotide sequence ID" value="NZ_WJBC01000007.1"/>
</dbReference>
<organism evidence="1 2">
    <name type="scientific">Acetobacterium fimetarium</name>
    <dbReference type="NCBI Taxonomy" id="52691"/>
    <lineage>
        <taxon>Bacteria</taxon>
        <taxon>Bacillati</taxon>
        <taxon>Bacillota</taxon>
        <taxon>Clostridia</taxon>
        <taxon>Eubacteriales</taxon>
        <taxon>Eubacteriaceae</taxon>
        <taxon>Acetobacterium</taxon>
    </lineage>
</organism>
<evidence type="ECO:0000313" key="2">
    <source>
        <dbReference type="Proteomes" id="UP000603234"/>
    </source>
</evidence>
<sequence>MSPLAKEHEPDLIEQEKNLFKQLDKGIDEMERGQAIYLNESIARIREKLEIHEV</sequence>
<evidence type="ECO:0000313" key="1">
    <source>
        <dbReference type="EMBL" id="MBC3804124.1"/>
    </source>
</evidence>
<accession>A0ABR6WU24</accession>
<comment type="caution">
    <text evidence="1">The sequence shown here is derived from an EMBL/GenBank/DDBJ whole genome shotgun (WGS) entry which is preliminary data.</text>
</comment>